<evidence type="ECO:0000256" key="1">
    <source>
        <dbReference type="SAM" id="Phobius"/>
    </source>
</evidence>
<dbReference type="FunFam" id="3.30.70.270:FF:000001">
    <property type="entry name" value="Diguanylate cyclase domain protein"/>
    <property type="match status" value="1"/>
</dbReference>
<protein>
    <recommendedName>
        <fullName evidence="2">GGDEF domain-containing protein</fullName>
    </recommendedName>
</protein>
<gene>
    <name evidence="4" type="ORF">LMG1861_01116</name>
    <name evidence="3" type="ORF">LMG1873_01051</name>
</gene>
<dbReference type="CDD" id="cd01949">
    <property type="entry name" value="GGDEF"/>
    <property type="match status" value="1"/>
</dbReference>
<feature type="transmembrane region" description="Helical" evidence="1">
    <location>
        <begin position="101"/>
        <end position="121"/>
    </location>
</feature>
<dbReference type="InterPro" id="IPR043128">
    <property type="entry name" value="Rev_trsase/Diguanyl_cyclase"/>
</dbReference>
<dbReference type="EMBL" id="CADIJS010000001">
    <property type="protein sequence ID" value="CAB3669804.1"/>
    <property type="molecule type" value="Genomic_DNA"/>
</dbReference>
<dbReference type="NCBIfam" id="TIGR00254">
    <property type="entry name" value="GGDEF"/>
    <property type="match status" value="1"/>
</dbReference>
<dbReference type="RefSeq" id="WP_006216238.1">
    <property type="nucleotide sequence ID" value="NZ_CADIJS010000001.1"/>
</dbReference>
<feature type="transmembrane region" description="Helical" evidence="1">
    <location>
        <begin position="127"/>
        <end position="146"/>
    </location>
</feature>
<dbReference type="EMBL" id="CADILD010000001">
    <property type="protein sequence ID" value="CAB3837659.1"/>
    <property type="molecule type" value="Genomic_DNA"/>
</dbReference>
<feature type="transmembrane region" description="Helical" evidence="1">
    <location>
        <begin position="153"/>
        <end position="171"/>
    </location>
</feature>
<dbReference type="PROSITE" id="PS50887">
    <property type="entry name" value="GGDEF"/>
    <property type="match status" value="1"/>
</dbReference>
<feature type="transmembrane region" description="Helical" evidence="1">
    <location>
        <begin position="31"/>
        <end position="60"/>
    </location>
</feature>
<dbReference type="Proteomes" id="UP000494105">
    <property type="component" value="Unassembled WGS sequence"/>
</dbReference>
<feature type="domain" description="GGDEF" evidence="2">
    <location>
        <begin position="247"/>
        <end position="380"/>
    </location>
</feature>
<dbReference type="InterPro" id="IPR052163">
    <property type="entry name" value="DGC-Regulatory_Protein"/>
</dbReference>
<keyword evidence="1" id="KW-0812">Transmembrane</keyword>
<dbReference type="PANTHER" id="PTHR46663">
    <property type="entry name" value="DIGUANYLATE CYCLASE DGCT-RELATED"/>
    <property type="match status" value="1"/>
</dbReference>
<dbReference type="PANTHER" id="PTHR46663:SF2">
    <property type="entry name" value="GGDEF DOMAIN-CONTAINING PROTEIN"/>
    <property type="match status" value="1"/>
</dbReference>
<name>A0A6S7CHN2_9BURK</name>
<proteinExistence type="predicted"/>
<evidence type="ECO:0000313" key="4">
    <source>
        <dbReference type="EMBL" id="CAB3837659.1"/>
    </source>
</evidence>
<dbReference type="SMART" id="SM00267">
    <property type="entry name" value="GGDEF"/>
    <property type="match status" value="1"/>
</dbReference>
<dbReference type="SUPFAM" id="SSF55073">
    <property type="entry name" value="Nucleotide cyclase"/>
    <property type="match status" value="1"/>
</dbReference>
<organism evidence="4 5">
    <name type="scientific">Achromobacter piechaudii</name>
    <dbReference type="NCBI Taxonomy" id="72556"/>
    <lineage>
        <taxon>Bacteria</taxon>
        <taxon>Pseudomonadati</taxon>
        <taxon>Pseudomonadota</taxon>
        <taxon>Betaproteobacteria</taxon>
        <taxon>Burkholderiales</taxon>
        <taxon>Alcaligenaceae</taxon>
        <taxon>Achromobacter</taxon>
    </lineage>
</organism>
<accession>A0A6S7CHN2</accession>
<keyword evidence="6" id="KW-1185">Reference proteome</keyword>
<keyword evidence="1" id="KW-0472">Membrane</keyword>
<feature type="transmembrane region" description="Helical" evidence="1">
    <location>
        <begin position="66"/>
        <end position="89"/>
    </location>
</feature>
<dbReference type="Pfam" id="PF00990">
    <property type="entry name" value="GGDEF"/>
    <property type="match status" value="1"/>
</dbReference>
<dbReference type="AlphaFoldDB" id="A0A6S7CHN2"/>
<evidence type="ECO:0000313" key="6">
    <source>
        <dbReference type="Proteomes" id="UP000494116"/>
    </source>
</evidence>
<dbReference type="InterPro" id="IPR029787">
    <property type="entry name" value="Nucleotide_cyclase"/>
</dbReference>
<evidence type="ECO:0000259" key="2">
    <source>
        <dbReference type="PROSITE" id="PS50887"/>
    </source>
</evidence>
<dbReference type="InterPro" id="IPR000160">
    <property type="entry name" value="GGDEF_dom"/>
</dbReference>
<keyword evidence="1" id="KW-1133">Transmembrane helix</keyword>
<sequence>MDTGLKFSLPKWRLTRWLTHSGPDTPADIRAALLASLFGTLPIFAGGVINTLMIAGVIAWRRPEPLYISWLLLEVVLAIVRVTILRAALRAAPKGGNTYTDIYVLLALFWAFSVGYGVFITLLNGDWLAATLAGVSCGAMAGGICFRNYGAPRLVAAMIFLSLGPMCLGALFSGEVITAIVFIQIPFYLISMTIASHRLNRILVSTMLAERASKQRANEDALTGLANRTGLQVALERVCASARGQDSDAALLYMDMDDFKRINDTYGHAAGDQVLTTIAQRMRAMLRVDDVAARIGGDEFIVLVTGIDATAALRLGEHLLLDALQPIALADGTRVIVGMSIGISIISANNRSPQAALDSADAALYRAKARGGRCCEIDGGGTALDEAPVTGDDSAPATA</sequence>
<reference evidence="5 6" key="1">
    <citation type="submission" date="2020-04" db="EMBL/GenBank/DDBJ databases">
        <authorList>
            <person name="De Canck E."/>
        </authorList>
    </citation>
    <scope>NUCLEOTIDE SEQUENCE [LARGE SCALE GENOMIC DNA]</scope>
    <source>
        <strain evidence="4 5">LMG 1861</strain>
        <strain evidence="3 6">LMG 1873</strain>
    </source>
</reference>
<dbReference type="Proteomes" id="UP000494116">
    <property type="component" value="Unassembled WGS sequence"/>
</dbReference>
<dbReference type="GO" id="GO:0003824">
    <property type="term" value="F:catalytic activity"/>
    <property type="evidence" value="ECO:0007669"/>
    <property type="project" value="UniProtKB-ARBA"/>
</dbReference>
<evidence type="ECO:0000313" key="5">
    <source>
        <dbReference type="Proteomes" id="UP000494105"/>
    </source>
</evidence>
<dbReference type="Gene3D" id="3.30.70.270">
    <property type="match status" value="1"/>
</dbReference>
<evidence type="ECO:0000313" key="3">
    <source>
        <dbReference type="EMBL" id="CAB3669804.1"/>
    </source>
</evidence>